<dbReference type="SMART" id="SM00173">
    <property type="entry name" value="RAS"/>
    <property type="match status" value="1"/>
</dbReference>
<dbReference type="InterPro" id="IPR027417">
    <property type="entry name" value="P-loop_NTPase"/>
</dbReference>
<dbReference type="GO" id="GO:0003924">
    <property type="term" value="F:GTPase activity"/>
    <property type="evidence" value="ECO:0007669"/>
    <property type="project" value="InterPro"/>
</dbReference>
<keyword evidence="1" id="KW-0547">Nucleotide-binding</keyword>
<evidence type="ECO:0000256" key="1">
    <source>
        <dbReference type="ARBA" id="ARBA00022741"/>
    </source>
</evidence>
<dbReference type="PROSITE" id="PS51421">
    <property type="entry name" value="RAS"/>
    <property type="match status" value="1"/>
</dbReference>
<organism evidence="3">
    <name type="scientific">Strombidinopsis acuminata</name>
    <dbReference type="NCBI Taxonomy" id="141414"/>
    <lineage>
        <taxon>Eukaryota</taxon>
        <taxon>Sar</taxon>
        <taxon>Alveolata</taxon>
        <taxon>Ciliophora</taxon>
        <taxon>Intramacronucleata</taxon>
        <taxon>Spirotrichea</taxon>
        <taxon>Choreotrichia</taxon>
        <taxon>Choreotrichida</taxon>
        <taxon>Strombidinopsidae</taxon>
        <taxon>Strombidinopsis</taxon>
    </lineage>
</organism>
<dbReference type="GO" id="GO:0005525">
    <property type="term" value="F:GTP binding"/>
    <property type="evidence" value="ECO:0007669"/>
    <property type="project" value="InterPro"/>
</dbReference>
<dbReference type="InterPro" id="IPR001806">
    <property type="entry name" value="Small_GTPase"/>
</dbReference>
<name>A0A7S3U692_9SPIT</name>
<dbReference type="SUPFAM" id="SSF52540">
    <property type="entry name" value="P-loop containing nucleoside triphosphate hydrolases"/>
    <property type="match status" value="1"/>
</dbReference>
<dbReference type="SMART" id="SM00175">
    <property type="entry name" value="RAB"/>
    <property type="match status" value="1"/>
</dbReference>
<dbReference type="PRINTS" id="PR00449">
    <property type="entry name" value="RASTRNSFRMNG"/>
</dbReference>
<gene>
    <name evidence="3" type="ORF">SACU0126_LOCUS36213</name>
</gene>
<reference evidence="3" key="1">
    <citation type="submission" date="2021-01" db="EMBL/GenBank/DDBJ databases">
        <authorList>
            <person name="Corre E."/>
            <person name="Pelletier E."/>
            <person name="Niang G."/>
            <person name="Scheremetjew M."/>
            <person name="Finn R."/>
            <person name="Kale V."/>
            <person name="Holt S."/>
            <person name="Cochrane G."/>
            <person name="Meng A."/>
            <person name="Brown T."/>
            <person name="Cohen L."/>
        </authorList>
    </citation>
    <scope>NUCLEOTIDE SEQUENCE</scope>
    <source>
        <strain evidence="3">SPMC142</strain>
    </source>
</reference>
<dbReference type="AlphaFoldDB" id="A0A7S3U692"/>
<dbReference type="Pfam" id="PF00071">
    <property type="entry name" value="Ras"/>
    <property type="match status" value="1"/>
</dbReference>
<dbReference type="PROSITE" id="PS51419">
    <property type="entry name" value="RAB"/>
    <property type="match status" value="1"/>
</dbReference>
<protein>
    <submittedName>
        <fullName evidence="3">Uncharacterized protein</fullName>
    </submittedName>
</protein>
<feature type="region of interest" description="Disordered" evidence="2">
    <location>
        <begin position="1"/>
        <end position="20"/>
    </location>
</feature>
<dbReference type="SMART" id="SM00174">
    <property type="entry name" value="RHO"/>
    <property type="match status" value="1"/>
</dbReference>
<sequence>MGGPNFGEPPQADEGNGEDLFGIASSTPSLTLRCKIVLLGDSACGKTSLAQVFQGGAQNFPKNYNMTIGLDFLVRRVSIPDTNVVVEMYIVDCGGFSITQDLLKPHWENANAVMFVYDVSNPDSFKNLTKWYDELKQSRGEAAITGVVIATKMDLNERPGAVPPEQGQQFAQHHGLEYFETCATKGHVDQPFNFLAEVFHNKYKERKEQLENLH</sequence>
<proteinExistence type="predicted"/>
<dbReference type="PANTHER" id="PTHR47978">
    <property type="match status" value="1"/>
</dbReference>
<dbReference type="Gene3D" id="3.40.50.300">
    <property type="entry name" value="P-loop containing nucleotide triphosphate hydrolases"/>
    <property type="match status" value="1"/>
</dbReference>
<dbReference type="InterPro" id="IPR005225">
    <property type="entry name" value="Small_GTP-bd"/>
</dbReference>
<accession>A0A7S3U692</accession>
<dbReference type="NCBIfam" id="TIGR00231">
    <property type="entry name" value="small_GTP"/>
    <property type="match status" value="1"/>
</dbReference>
<evidence type="ECO:0000313" key="3">
    <source>
        <dbReference type="EMBL" id="CAE0604446.1"/>
    </source>
</evidence>
<evidence type="ECO:0000256" key="2">
    <source>
        <dbReference type="SAM" id="MobiDB-lite"/>
    </source>
</evidence>
<dbReference type="EMBL" id="HBIQ01114269">
    <property type="protein sequence ID" value="CAE0604446.1"/>
    <property type="molecule type" value="Transcribed_RNA"/>
</dbReference>